<accession>A0A829Y9C9</accession>
<dbReference type="AlphaFoldDB" id="A0A829Y9C9"/>
<evidence type="ECO:0000256" key="1">
    <source>
        <dbReference type="SAM" id="MobiDB-lite"/>
    </source>
</evidence>
<gene>
    <name evidence="2" type="ORF">GCM10011487_11920</name>
</gene>
<evidence type="ECO:0000313" key="3">
    <source>
        <dbReference type="Proteomes" id="UP000445000"/>
    </source>
</evidence>
<reference evidence="3" key="1">
    <citation type="submission" date="2020-01" db="EMBL/GenBank/DDBJ databases">
        <title>'Steroidobacter agaridevorans' sp. nov., agar-degrading bacteria isolated from rhizosphere soils.</title>
        <authorList>
            <person name="Ikenaga M."/>
            <person name="Kataoka M."/>
            <person name="Murouchi A."/>
            <person name="Katsuragi S."/>
            <person name="Sakai M."/>
        </authorList>
    </citation>
    <scope>NUCLEOTIDE SEQUENCE [LARGE SCALE GENOMIC DNA]</scope>
    <source>
        <strain evidence="3">YU21-B</strain>
    </source>
</reference>
<proteinExistence type="predicted"/>
<protein>
    <recommendedName>
        <fullName evidence="4">ParB/Sulfiredoxin domain-containing protein</fullName>
    </recommendedName>
</protein>
<feature type="compositionally biased region" description="Polar residues" evidence="1">
    <location>
        <begin position="319"/>
        <end position="351"/>
    </location>
</feature>
<evidence type="ECO:0000313" key="2">
    <source>
        <dbReference type="EMBL" id="GFE79192.1"/>
    </source>
</evidence>
<dbReference type="NCBIfam" id="TIGR03764">
    <property type="entry name" value="ICE_PFGI_1_parB"/>
    <property type="match status" value="1"/>
</dbReference>
<organism evidence="2 3">
    <name type="scientific">Steroidobacter agaridevorans</name>
    <dbReference type="NCBI Taxonomy" id="2695856"/>
    <lineage>
        <taxon>Bacteria</taxon>
        <taxon>Pseudomonadati</taxon>
        <taxon>Pseudomonadota</taxon>
        <taxon>Gammaproteobacteria</taxon>
        <taxon>Steroidobacterales</taxon>
        <taxon>Steroidobacteraceae</taxon>
        <taxon>Steroidobacter</taxon>
    </lineage>
</organism>
<feature type="compositionally biased region" description="Polar residues" evidence="1">
    <location>
        <begin position="382"/>
        <end position="391"/>
    </location>
</feature>
<evidence type="ECO:0008006" key="4">
    <source>
        <dbReference type="Google" id="ProtNLM"/>
    </source>
</evidence>
<comment type="caution">
    <text evidence="2">The sequence shown here is derived from an EMBL/GenBank/DDBJ whole genome shotgun (WGS) entry which is preliminary data.</text>
</comment>
<dbReference type="InterPro" id="IPR036086">
    <property type="entry name" value="ParB/Sulfiredoxin_sf"/>
</dbReference>
<dbReference type="RefSeq" id="WP_129640772.1">
    <property type="nucleotide sequence ID" value="NZ_BLJN01000001.1"/>
</dbReference>
<feature type="region of interest" description="Disordered" evidence="1">
    <location>
        <begin position="300"/>
        <end position="400"/>
    </location>
</feature>
<keyword evidence="3" id="KW-1185">Reference proteome</keyword>
<sequence>MPELTVQDMAARLRGESFTRTESSSPTVSDPIADTPMIVTLDELRPYDLNPRLTRNPKYDEIKASIRERGLDAPPIITRRPGESHFIIRNGGNTRLSILRELWSELRDERFFRIPCVFRPWSARGEVLALTGHLAENELRGELSFIERALGVEKARDLYEQEVGKPLSQRELARRLAADGYPINHSLLSRMSDAVQHLLPAIPTVLYAGLGRPQAERLTALRKTGARVWDHHTPEIPPAISFVTLFQDVLAAFDADPDAFDVQRVQDELLKQMARLLASDYDTLSLELIDAESIRDALGRDPASQPAFSTPALPVGSETPKSASLPPQSVAASPLRTLSSTQAQSVAPQRSTPDHAESTASDDSEPDDAELDTTESGDETAGSRTATQLATTDAAPPSIDTHTLRARIAQLARDIAAEGGFVDSVKAVDEGVGFICVSPPSGSIELRSAFERALLALLHALSAPEIGSLSDVGIAKVSEMFKLARRLPASRQGSSSGNPRAHGS</sequence>
<dbReference type="SUPFAM" id="SSF110849">
    <property type="entry name" value="ParB/Sulfiredoxin"/>
    <property type="match status" value="1"/>
</dbReference>
<dbReference type="Proteomes" id="UP000445000">
    <property type="component" value="Unassembled WGS sequence"/>
</dbReference>
<dbReference type="InterPro" id="IPR022304">
    <property type="entry name" value="ICE_PFGI_1_ParB"/>
</dbReference>
<dbReference type="EMBL" id="BLJN01000001">
    <property type="protein sequence ID" value="GFE79192.1"/>
    <property type="molecule type" value="Genomic_DNA"/>
</dbReference>
<feature type="compositionally biased region" description="Acidic residues" evidence="1">
    <location>
        <begin position="360"/>
        <end position="378"/>
    </location>
</feature>
<name>A0A829Y9C9_9GAMM</name>